<name>A0ABP7ET56_9ACTN</name>
<evidence type="ECO:0000313" key="2">
    <source>
        <dbReference type="Proteomes" id="UP001499884"/>
    </source>
</evidence>
<gene>
    <name evidence="1" type="ORF">GCM10023082_23000</name>
</gene>
<organism evidence="1 2">
    <name type="scientific">Streptomyces tremellae</name>
    <dbReference type="NCBI Taxonomy" id="1124239"/>
    <lineage>
        <taxon>Bacteria</taxon>
        <taxon>Bacillati</taxon>
        <taxon>Actinomycetota</taxon>
        <taxon>Actinomycetes</taxon>
        <taxon>Kitasatosporales</taxon>
        <taxon>Streptomycetaceae</taxon>
        <taxon>Streptomyces</taxon>
    </lineage>
</organism>
<dbReference type="RefSeq" id="WP_345644843.1">
    <property type="nucleotide sequence ID" value="NZ_BAABEP010000011.1"/>
</dbReference>
<comment type="caution">
    <text evidence="1">The sequence shown here is derived from an EMBL/GenBank/DDBJ whole genome shotgun (WGS) entry which is preliminary data.</text>
</comment>
<keyword evidence="2" id="KW-1185">Reference proteome</keyword>
<sequence>MPNVPPQETGQEPYDFERELHELVCWNAPRVFAVVATYDVGGPGEDACVVAWGLARQGRADVFAVDSARAFRLASPERAVRYFQPEEDRCGVRLVWLDEDGGDASVLTAA</sequence>
<protein>
    <submittedName>
        <fullName evidence="1">Uncharacterized protein</fullName>
    </submittedName>
</protein>
<accession>A0ABP7ET56</accession>
<proteinExistence type="predicted"/>
<dbReference type="EMBL" id="BAABEP010000011">
    <property type="protein sequence ID" value="GAA3724336.1"/>
    <property type="molecule type" value="Genomic_DNA"/>
</dbReference>
<reference evidence="2" key="1">
    <citation type="journal article" date="2019" name="Int. J. Syst. Evol. Microbiol.">
        <title>The Global Catalogue of Microorganisms (GCM) 10K type strain sequencing project: providing services to taxonomists for standard genome sequencing and annotation.</title>
        <authorList>
            <consortium name="The Broad Institute Genomics Platform"/>
            <consortium name="The Broad Institute Genome Sequencing Center for Infectious Disease"/>
            <person name="Wu L."/>
            <person name="Ma J."/>
        </authorList>
    </citation>
    <scope>NUCLEOTIDE SEQUENCE [LARGE SCALE GENOMIC DNA]</scope>
    <source>
        <strain evidence="2">JCM 30846</strain>
    </source>
</reference>
<dbReference type="Proteomes" id="UP001499884">
    <property type="component" value="Unassembled WGS sequence"/>
</dbReference>
<evidence type="ECO:0000313" key="1">
    <source>
        <dbReference type="EMBL" id="GAA3724336.1"/>
    </source>
</evidence>